<dbReference type="AlphaFoldDB" id="A0A0F9THW0"/>
<accession>A0A0F9THW0</accession>
<organism evidence="1">
    <name type="scientific">marine sediment metagenome</name>
    <dbReference type="NCBI Taxonomy" id="412755"/>
    <lineage>
        <taxon>unclassified sequences</taxon>
        <taxon>metagenomes</taxon>
        <taxon>ecological metagenomes</taxon>
    </lineage>
</organism>
<reference evidence="1" key="1">
    <citation type="journal article" date="2015" name="Nature">
        <title>Complex archaea that bridge the gap between prokaryotes and eukaryotes.</title>
        <authorList>
            <person name="Spang A."/>
            <person name="Saw J.H."/>
            <person name="Jorgensen S.L."/>
            <person name="Zaremba-Niedzwiedzka K."/>
            <person name="Martijn J."/>
            <person name="Lind A.E."/>
            <person name="van Eijk R."/>
            <person name="Schleper C."/>
            <person name="Guy L."/>
            <person name="Ettema T.J."/>
        </authorList>
    </citation>
    <scope>NUCLEOTIDE SEQUENCE</scope>
</reference>
<dbReference type="EMBL" id="LAZR01000325">
    <property type="protein sequence ID" value="KKN74502.1"/>
    <property type="molecule type" value="Genomic_DNA"/>
</dbReference>
<comment type="caution">
    <text evidence="1">The sequence shown here is derived from an EMBL/GenBank/DDBJ whole genome shotgun (WGS) entry which is preliminary data.</text>
</comment>
<name>A0A0F9THW0_9ZZZZ</name>
<evidence type="ECO:0000313" key="1">
    <source>
        <dbReference type="EMBL" id="KKN74502.1"/>
    </source>
</evidence>
<gene>
    <name evidence="1" type="ORF">LCGC14_0390190</name>
</gene>
<sequence>MAHLKMNNNEPYDYAAAMDQYLNPNKITKNANNNAVDEALQNLNKAAELLDAMGKFGASEVITKMMEHIPTAVHTAENTQVNIDFVKEASADEQNQQQLNEEMLQALLGPRNVSR</sequence>
<proteinExistence type="predicted"/>
<protein>
    <submittedName>
        <fullName evidence="1">Uncharacterized protein</fullName>
    </submittedName>
</protein>